<reference evidence="1" key="1">
    <citation type="submission" date="2020-04" db="EMBL/GenBank/DDBJ databases">
        <authorList>
            <person name="Zhang T."/>
        </authorList>
    </citation>
    <scope>NUCLEOTIDE SEQUENCE</scope>
    <source>
        <strain evidence="1">HKST-UBA14</strain>
    </source>
</reference>
<accession>A0A955L745</accession>
<dbReference type="AlphaFoldDB" id="A0A955L745"/>
<sequence>MQSVPDSSLRQDGWKSAIFAELQRLNGQQHERKKKDTIIALVDVTLAGVSEETVWGRGETCARSTWHEKWKKDPLIADVLERSR</sequence>
<evidence type="ECO:0000313" key="2">
    <source>
        <dbReference type="Proteomes" id="UP000783287"/>
    </source>
</evidence>
<feature type="non-terminal residue" evidence="1">
    <location>
        <position position="84"/>
    </location>
</feature>
<proteinExistence type="predicted"/>
<name>A0A955L745_9BACT</name>
<comment type="caution">
    <text evidence="1">The sequence shown here is derived from an EMBL/GenBank/DDBJ whole genome shotgun (WGS) entry which is preliminary data.</text>
</comment>
<reference evidence="1" key="2">
    <citation type="journal article" date="2021" name="Microbiome">
        <title>Successional dynamics and alternative stable states in a saline activated sludge microbial community over 9 years.</title>
        <authorList>
            <person name="Wang Y."/>
            <person name="Ye J."/>
            <person name="Ju F."/>
            <person name="Liu L."/>
            <person name="Boyd J.A."/>
            <person name="Deng Y."/>
            <person name="Parks D.H."/>
            <person name="Jiang X."/>
            <person name="Yin X."/>
            <person name="Woodcroft B.J."/>
            <person name="Tyson G.W."/>
            <person name="Hugenholtz P."/>
            <person name="Polz M.F."/>
            <person name="Zhang T."/>
        </authorList>
    </citation>
    <scope>NUCLEOTIDE SEQUENCE</scope>
    <source>
        <strain evidence="1">HKST-UBA14</strain>
    </source>
</reference>
<organism evidence="1 2">
    <name type="scientific">Candidatus Dojkabacteria bacterium</name>
    <dbReference type="NCBI Taxonomy" id="2099670"/>
    <lineage>
        <taxon>Bacteria</taxon>
        <taxon>Candidatus Dojkabacteria</taxon>
    </lineage>
</organism>
<evidence type="ECO:0000313" key="1">
    <source>
        <dbReference type="EMBL" id="MCA9384077.1"/>
    </source>
</evidence>
<gene>
    <name evidence="1" type="ORF">KC909_06980</name>
</gene>
<dbReference type="Proteomes" id="UP000783287">
    <property type="component" value="Unassembled WGS sequence"/>
</dbReference>
<protein>
    <submittedName>
        <fullName evidence="1">Uncharacterized protein</fullName>
    </submittedName>
</protein>
<dbReference type="EMBL" id="JAGQLK010000243">
    <property type="protein sequence ID" value="MCA9384077.1"/>
    <property type="molecule type" value="Genomic_DNA"/>
</dbReference>